<gene>
    <name evidence="2" type="ORF">GCM10023335_60920</name>
</gene>
<keyword evidence="3" id="KW-1185">Reference proteome</keyword>
<evidence type="ECO:0000313" key="2">
    <source>
        <dbReference type="EMBL" id="GAA5025868.1"/>
    </source>
</evidence>
<name>A0ABP9JAR3_9ACTN</name>
<dbReference type="Proteomes" id="UP001501759">
    <property type="component" value="Unassembled WGS sequence"/>
</dbReference>
<evidence type="ECO:0000256" key="1">
    <source>
        <dbReference type="SAM" id="MobiDB-lite"/>
    </source>
</evidence>
<accession>A0ABP9JAR3</accession>
<sequence length="62" mass="6529">MAAYLHRLATPSGTGPRSDVGHLAGPMGGRAPALLSPEWNSMWPTGEGHVKLAQAQAFKAFE</sequence>
<reference evidence="3" key="1">
    <citation type="journal article" date="2019" name="Int. J. Syst. Evol. Microbiol.">
        <title>The Global Catalogue of Microorganisms (GCM) 10K type strain sequencing project: providing services to taxonomists for standard genome sequencing and annotation.</title>
        <authorList>
            <consortium name="The Broad Institute Genomics Platform"/>
            <consortium name="The Broad Institute Genome Sequencing Center for Infectious Disease"/>
            <person name="Wu L."/>
            <person name="Ma J."/>
        </authorList>
    </citation>
    <scope>NUCLEOTIDE SEQUENCE [LARGE SCALE GENOMIC DNA]</scope>
    <source>
        <strain evidence="3">JCM 18409</strain>
    </source>
</reference>
<proteinExistence type="predicted"/>
<dbReference type="EMBL" id="BAABKB010000029">
    <property type="protein sequence ID" value="GAA5025868.1"/>
    <property type="molecule type" value="Genomic_DNA"/>
</dbReference>
<protein>
    <submittedName>
        <fullName evidence="2">Uncharacterized protein</fullName>
    </submittedName>
</protein>
<feature type="region of interest" description="Disordered" evidence="1">
    <location>
        <begin position="1"/>
        <end position="26"/>
    </location>
</feature>
<organism evidence="2 3">
    <name type="scientific">Streptomyces siamensis</name>
    <dbReference type="NCBI Taxonomy" id="1274986"/>
    <lineage>
        <taxon>Bacteria</taxon>
        <taxon>Bacillati</taxon>
        <taxon>Actinomycetota</taxon>
        <taxon>Actinomycetes</taxon>
        <taxon>Kitasatosporales</taxon>
        <taxon>Streptomycetaceae</taxon>
        <taxon>Streptomyces</taxon>
    </lineage>
</organism>
<comment type="caution">
    <text evidence="2">The sequence shown here is derived from an EMBL/GenBank/DDBJ whole genome shotgun (WGS) entry which is preliminary data.</text>
</comment>
<evidence type="ECO:0000313" key="3">
    <source>
        <dbReference type="Proteomes" id="UP001501759"/>
    </source>
</evidence>